<sequence length="51" mass="5459">MAYTRESGDGNRHPLVATLMALPLAVLLLLVFDGWETVATQASSVGEMLGR</sequence>
<evidence type="ECO:0000313" key="2">
    <source>
        <dbReference type="EMBL" id="BFO19964.1"/>
    </source>
</evidence>
<accession>A0AAT9HR84</accession>
<proteinExistence type="predicted"/>
<protein>
    <submittedName>
        <fullName evidence="2">Membrane protein</fullName>
    </submittedName>
</protein>
<dbReference type="AlphaFoldDB" id="A0AAT9HR84"/>
<evidence type="ECO:0000256" key="1">
    <source>
        <dbReference type="SAM" id="Phobius"/>
    </source>
</evidence>
<keyword evidence="1" id="KW-0472">Membrane</keyword>
<organism evidence="2">
    <name type="scientific">Streptomyces haneummycinicus</name>
    <dbReference type="NCBI Taxonomy" id="3074435"/>
    <lineage>
        <taxon>Bacteria</taxon>
        <taxon>Bacillati</taxon>
        <taxon>Actinomycetota</taxon>
        <taxon>Actinomycetes</taxon>
        <taxon>Kitasatosporales</taxon>
        <taxon>Streptomycetaceae</taxon>
        <taxon>Streptomyces</taxon>
    </lineage>
</organism>
<feature type="transmembrane region" description="Helical" evidence="1">
    <location>
        <begin position="15"/>
        <end position="32"/>
    </location>
</feature>
<name>A0AAT9HR84_9ACTN</name>
<gene>
    <name evidence="2" type="ORF">SHKM778_63520</name>
</gene>
<keyword evidence="1" id="KW-1133">Transmembrane helix</keyword>
<keyword evidence="1" id="KW-0812">Transmembrane</keyword>
<dbReference type="EMBL" id="AP035768">
    <property type="protein sequence ID" value="BFO19964.1"/>
    <property type="molecule type" value="Genomic_DNA"/>
</dbReference>
<reference evidence="2" key="1">
    <citation type="submission" date="2024-06" db="EMBL/GenBank/DDBJ databases">
        <authorList>
            <consortium name="consrtm"/>
            <person name="Uemura M."/>
            <person name="Terahara T."/>
        </authorList>
    </citation>
    <scope>NUCLEOTIDE SEQUENCE</scope>
    <source>
        <strain evidence="2">KM77-8</strain>
    </source>
</reference>
<reference evidence="2" key="2">
    <citation type="submission" date="2024-07" db="EMBL/GenBank/DDBJ databases">
        <title>Streptomyces haneummycinica sp. nov., a new antibiotic-producing actinobacterium isolated from marine sediment.</title>
        <authorList>
            <person name="Uemura M."/>
            <person name="Hamada M."/>
            <person name="Hirano S."/>
            <person name="Kobayashi K."/>
            <person name="Ohshiro T."/>
            <person name="Kobayashi T."/>
            <person name="Terahara T."/>
        </authorList>
    </citation>
    <scope>NUCLEOTIDE SEQUENCE</scope>
    <source>
        <strain evidence="2">KM77-8</strain>
    </source>
</reference>